<keyword evidence="2" id="KW-0276">Fatty acid metabolism</keyword>
<evidence type="ECO:0000256" key="1">
    <source>
        <dbReference type="ARBA" id="ARBA00004173"/>
    </source>
</evidence>
<dbReference type="GO" id="GO:0005739">
    <property type="term" value="C:mitochondrion"/>
    <property type="evidence" value="ECO:0007669"/>
    <property type="project" value="UniProtKB-SubCell"/>
</dbReference>
<keyword evidence="5" id="KW-0496">Mitochondrion</keyword>
<sequence length="280" mass="30959">MLSLLQKKCSRPLLVLCRHLHTEYIALKENNGTREIILSHEKTKNSLSLDMLKYLTEAINNNKDDTSLRAIVLSAKGNVFSAGHNLKEFQSSGDISHHKLVFEKCTELMKSIVQSPVPVIAKVNGLATAAGCQLVATCDMIVCSDASKFSTPGANFGIFCSTPGIAVARSVPKSRATYMLFTGEPINAQEAYENGLVTKVVPVEQLDQEVEKIIDKIKLKSRSVIALGKQFFYKQIELGLLEAYQVGEDVMVHNIQSNDGQEGIKSFVEKRKAEWSHKTM</sequence>
<keyword evidence="9" id="KW-1185">Reference proteome</keyword>
<evidence type="ECO:0000313" key="9">
    <source>
        <dbReference type="Proteomes" id="UP001153714"/>
    </source>
</evidence>
<evidence type="ECO:0000256" key="5">
    <source>
        <dbReference type="ARBA" id="ARBA00023128"/>
    </source>
</evidence>
<comment type="function">
    <text evidence="6">May play a role in fatty acid biosynthesis and insulin sensitivity.</text>
</comment>
<reference evidence="8" key="2">
    <citation type="submission" date="2022-10" db="EMBL/GenBank/DDBJ databases">
        <authorList>
            <consortium name="ENA_rothamsted_submissions"/>
            <consortium name="culmorum"/>
            <person name="King R."/>
        </authorList>
    </citation>
    <scope>NUCLEOTIDE SEQUENCE</scope>
</reference>
<keyword evidence="4" id="KW-0443">Lipid metabolism</keyword>
<dbReference type="SUPFAM" id="SSF52096">
    <property type="entry name" value="ClpP/crotonase"/>
    <property type="match status" value="1"/>
</dbReference>
<dbReference type="InterPro" id="IPR029045">
    <property type="entry name" value="ClpP/crotonase-like_dom_sf"/>
</dbReference>
<dbReference type="PANTHER" id="PTHR43602">
    <property type="match status" value="1"/>
</dbReference>
<dbReference type="PANTHER" id="PTHR43602:SF1">
    <property type="entry name" value="ENOYL-COA HYDRATASE DOMAIN-CONTAINING PROTEIN 3, MITOCHONDRIAL"/>
    <property type="match status" value="1"/>
</dbReference>
<dbReference type="InterPro" id="IPR052377">
    <property type="entry name" value="Mitochondrial_ECH-domain"/>
</dbReference>
<evidence type="ECO:0000256" key="7">
    <source>
        <dbReference type="ARBA" id="ARBA00040545"/>
    </source>
</evidence>
<dbReference type="Pfam" id="PF00378">
    <property type="entry name" value="ECH_1"/>
    <property type="match status" value="1"/>
</dbReference>
<dbReference type="AlphaFoldDB" id="A0A9N9WDP0"/>
<dbReference type="GO" id="GO:0016836">
    <property type="term" value="F:hydro-lyase activity"/>
    <property type="evidence" value="ECO:0007669"/>
    <property type="project" value="TreeGrafter"/>
</dbReference>
<dbReference type="InterPro" id="IPR014748">
    <property type="entry name" value="Enoyl-CoA_hydra_C"/>
</dbReference>
<evidence type="ECO:0000256" key="3">
    <source>
        <dbReference type="ARBA" id="ARBA00022946"/>
    </source>
</evidence>
<reference evidence="8" key="1">
    <citation type="submission" date="2021-12" db="EMBL/GenBank/DDBJ databases">
        <authorList>
            <person name="King R."/>
        </authorList>
    </citation>
    <scope>NUCLEOTIDE SEQUENCE</scope>
</reference>
<evidence type="ECO:0000256" key="6">
    <source>
        <dbReference type="ARBA" id="ARBA00037410"/>
    </source>
</evidence>
<dbReference type="OrthoDB" id="2139957at2759"/>
<organism evidence="8 9">
    <name type="scientific">Diatraea saccharalis</name>
    <name type="common">sugarcane borer</name>
    <dbReference type="NCBI Taxonomy" id="40085"/>
    <lineage>
        <taxon>Eukaryota</taxon>
        <taxon>Metazoa</taxon>
        <taxon>Ecdysozoa</taxon>
        <taxon>Arthropoda</taxon>
        <taxon>Hexapoda</taxon>
        <taxon>Insecta</taxon>
        <taxon>Pterygota</taxon>
        <taxon>Neoptera</taxon>
        <taxon>Endopterygota</taxon>
        <taxon>Lepidoptera</taxon>
        <taxon>Glossata</taxon>
        <taxon>Ditrysia</taxon>
        <taxon>Pyraloidea</taxon>
        <taxon>Crambidae</taxon>
        <taxon>Crambinae</taxon>
        <taxon>Diatraea</taxon>
    </lineage>
</organism>
<dbReference type="Gene3D" id="1.10.12.10">
    <property type="entry name" value="Lyase 2-enoyl-coa Hydratase, Chain A, domain 2"/>
    <property type="match status" value="1"/>
</dbReference>
<evidence type="ECO:0000313" key="8">
    <source>
        <dbReference type="EMBL" id="CAG9788760.1"/>
    </source>
</evidence>
<dbReference type="Gene3D" id="3.90.226.10">
    <property type="entry name" value="2-enoyl-CoA Hydratase, Chain A, domain 1"/>
    <property type="match status" value="1"/>
</dbReference>
<evidence type="ECO:0000256" key="4">
    <source>
        <dbReference type="ARBA" id="ARBA00023098"/>
    </source>
</evidence>
<protein>
    <recommendedName>
        <fullName evidence="7">Enoyl-CoA hydratase domain-containing protein 3, mitochondrial</fullName>
    </recommendedName>
</protein>
<dbReference type="Proteomes" id="UP001153714">
    <property type="component" value="Chromosome 2"/>
</dbReference>
<dbReference type="CDD" id="cd06558">
    <property type="entry name" value="crotonase-like"/>
    <property type="match status" value="1"/>
</dbReference>
<proteinExistence type="predicted"/>
<dbReference type="GO" id="GO:0006631">
    <property type="term" value="P:fatty acid metabolic process"/>
    <property type="evidence" value="ECO:0007669"/>
    <property type="project" value="UniProtKB-KW"/>
</dbReference>
<gene>
    <name evidence="8" type="ORF">DIATSA_LOCUS6546</name>
</gene>
<keyword evidence="3" id="KW-0809">Transit peptide</keyword>
<accession>A0A9N9WDP0</accession>
<dbReference type="EMBL" id="OU893333">
    <property type="protein sequence ID" value="CAG9788760.1"/>
    <property type="molecule type" value="Genomic_DNA"/>
</dbReference>
<comment type="subcellular location">
    <subcellularLocation>
        <location evidence="1">Mitochondrion</location>
    </subcellularLocation>
</comment>
<evidence type="ECO:0000256" key="2">
    <source>
        <dbReference type="ARBA" id="ARBA00022832"/>
    </source>
</evidence>
<dbReference type="InterPro" id="IPR001753">
    <property type="entry name" value="Enoyl-CoA_hydra/iso"/>
</dbReference>
<name>A0A9N9WDP0_9NEOP</name>